<dbReference type="AlphaFoldDB" id="A0A516V313"/>
<dbReference type="SMART" id="SM00267">
    <property type="entry name" value="GGDEF"/>
    <property type="match status" value="1"/>
</dbReference>
<dbReference type="NCBIfam" id="TIGR00254">
    <property type="entry name" value="GGDEF"/>
    <property type="match status" value="1"/>
</dbReference>
<feature type="domain" description="GGDEF" evidence="4">
    <location>
        <begin position="876"/>
        <end position="1005"/>
    </location>
</feature>
<dbReference type="InterPro" id="IPR029787">
    <property type="entry name" value="Nucleotide_cyclase"/>
</dbReference>
<dbReference type="CDD" id="cd01949">
    <property type="entry name" value="GGDEF"/>
    <property type="match status" value="1"/>
</dbReference>
<dbReference type="EMBL" id="CP041742">
    <property type="protein sequence ID" value="QDQ72912.1"/>
    <property type="molecule type" value="Genomic_DNA"/>
</dbReference>
<dbReference type="Gene3D" id="2.130.10.10">
    <property type="entry name" value="YVTN repeat-like/Quinoprotein amine dehydrogenase"/>
    <property type="match status" value="6"/>
</dbReference>
<dbReference type="SUPFAM" id="SSF63829">
    <property type="entry name" value="Calcium-dependent phosphotriesterase"/>
    <property type="match status" value="2"/>
</dbReference>
<dbReference type="InterPro" id="IPR015943">
    <property type="entry name" value="WD40/YVTN_repeat-like_dom_sf"/>
</dbReference>
<dbReference type="InterPro" id="IPR050469">
    <property type="entry name" value="Diguanylate_Cyclase"/>
</dbReference>
<dbReference type="Pfam" id="PF07495">
    <property type="entry name" value="Y_Y_Y"/>
    <property type="match status" value="1"/>
</dbReference>
<evidence type="ECO:0000256" key="2">
    <source>
        <dbReference type="ARBA" id="ARBA00012528"/>
    </source>
</evidence>
<comment type="cofactor">
    <cofactor evidence="1">
        <name>Mg(2+)</name>
        <dbReference type="ChEBI" id="CHEBI:18420"/>
    </cofactor>
</comment>
<keyword evidence="3" id="KW-0812">Transmembrane</keyword>
<dbReference type="SUPFAM" id="SSF55073">
    <property type="entry name" value="Nucleotide cyclase"/>
    <property type="match status" value="1"/>
</dbReference>
<feature type="transmembrane region" description="Helical" evidence="3">
    <location>
        <begin position="771"/>
        <end position="789"/>
    </location>
</feature>
<keyword evidence="6" id="KW-1185">Reference proteome</keyword>
<protein>
    <recommendedName>
        <fullName evidence="2">diguanylate cyclase</fullName>
        <ecNumber evidence="2">2.7.7.65</ecNumber>
    </recommendedName>
</protein>
<proteinExistence type="predicted"/>
<dbReference type="PANTHER" id="PTHR45138:SF24">
    <property type="entry name" value="DIGUANYLATE CYCLASE DGCC-RELATED"/>
    <property type="match status" value="1"/>
</dbReference>
<dbReference type="GO" id="GO:0052621">
    <property type="term" value="F:diguanylate cyclase activity"/>
    <property type="evidence" value="ECO:0007669"/>
    <property type="project" value="UniProtKB-EC"/>
</dbReference>
<keyword evidence="3" id="KW-1133">Transmembrane helix</keyword>
<dbReference type="GO" id="GO:0005886">
    <property type="term" value="C:plasma membrane"/>
    <property type="evidence" value="ECO:0007669"/>
    <property type="project" value="TreeGrafter"/>
</dbReference>
<dbReference type="InterPro" id="IPR043128">
    <property type="entry name" value="Rev_trsase/Diguanyl_cyclase"/>
</dbReference>
<evidence type="ECO:0000256" key="3">
    <source>
        <dbReference type="SAM" id="Phobius"/>
    </source>
</evidence>
<dbReference type="InterPro" id="IPR011123">
    <property type="entry name" value="Y_Y_Y"/>
</dbReference>
<dbReference type="Gene3D" id="3.30.70.270">
    <property type="match status" value="1"/>
</dbReference>
<organism evidence="5 6">
    <name type="scientific">Pseudoluteimonas lycopersici</name>
    <dbReference type="NCBI Taxonomy" id="1324796"/>
    <lineage>
        <taxon>Bacteria</taxon>
        <taxon>Pseudomonadati</taxon>
        <taxon>Pseudomonadota</taxon>
        <taxon>Gammaproteobacteria</taxon>
        <taxon>Lysobacterales</taxon>
        <taxon>Lysobacteraceae</taxon>
        <taxon>Pseudoluteimonas</taxon>
    </lineage>
</organism>
<dbReference type="Pfam" id="PF07494">
    <property type="entry name" value="Reg_prop"/>
    <property type="match status" value="7"/>
</dbReference>
<evidence type="ECO:0000256" key="1">
    <source>
        <dbReference type="ARBA" id="ARBA00001946"/>
    </source>
</evidence>
<dbReference type="InterPro" id="IPR000160">
    <property type="entry name" value="GGDEF_dom"/>
</dbReference>
<reference evidence="5 6" key="1">
    <citation type="submission" date="2019-07" db="EMBL/GenBank/DDBJ databases">
        <title>Lysobacter weifangensis sp. nov., isolated from bensulfuron-methyl contaminated farmland soil.</title>
        <authorList>
            <person name="Zhao H."/>
        </authorList>
    </citation>
    <scope>NUCLEOTIDE SEQUENCE [LARGE SCALE GENOMIC DNA]</scope>
    <source>
        <strain evidence="5 6">CC-Bw-6</strain>
    </source>
</reference>
<dbReference type="PROSITE" id="PS50887">
    <property type="entry name" value="GGDEF"/>
    <property type="match status" value="1"/>
</dbReference>
<evidence type="ECO:0000259" key="4">
    <source>
        <dbReference type="PROSITE" id="PS50887"/>
    </source>
</evidence>
<dbReference type="Gene3D" id="2.60.40.10">
    <property type="entry name" value="Immunoglobulins"/>
    <property type="match status" value="1"/>
</dbReference>
<evidence type="ECO:0000313" key="6">
    <source>
        <dbReference type="Proteomes" id="UP000315891"/>
    </source>
</evidence>
<dbReference type="InterPro" id="IPR011110">
    <property type="entry name" value="Reg_prop"/>
</dbReference>
<dbReference type="FunFam" id="3.30.70.270:FF:000001">
    <property type="entry name" value="Diguanylate cyclase domain protein"/>
    <property type="match status" value="1"/>
</dbReference>
<dbReference type="EC" id="2.7.7.65" evidence="2"/>
<dbReference type="Proteomes" id="UP000315891">
    <property type="component" value="Chromosome"/>
</dbReference>
<sequence length="1005" mass="109346">MRGASVAKGRRIHARVAWCCLLLAVAAVFPLFAQGLPAAGSGDKPLTAFFRETWTTRQGLPHNQVNSIAQTPDGYLWFGTWEGLVRYDGLEFHVFDRRNTPALKDNGIRSVRTMPDGTIVIGTSRGGVSVKRGDQWRHWSMADGLAQDEIMDAVYDRAGRLWVATENSGISVVRAPGQAVHYDSRNGLPSDVVYSLFEDRDGSMWVATAAGIAHFAEGRKPERFGAGSGLPEAPAFHLLQDAKGELYVGTERGLYRRDGARFVPVSPLLPQDGVPSMALDAAGNLWIGTVNNGLLRLAKSGVDHFSSQRGLPNNRVAALMVDSEGSIWAGTNGGLLRLSDAPFSTWNGDQGLSDDYVRALAEGRDGSLWIGTSRGLNRIRDGKVEASYTSADGLPSDSILSLLEDHDGSLWAGTYTAGLLRLRDGKVVAHYDNAGGMPGSNQVRALEQAPDGTLWIGTTRGLVRMRNGAYRLFGAKDGLPREFIMALHLARDGSLWVGTANGSARIVGERVQPIDASSVSEAQDVFGFHEDADGTIWMASDRGLLRYRDGKLQALGLAQGLPIDTLFAVVDDGIGGLWLTSNRGVMRVRRSDAEAVLDGRAKTLSPDHFSEADGLASAQCNGGAGPSALLDRRGDLWVATAGGAAVLDPTALGNYHRHVPPVVVEQVLANDAPVPSGGPLRLPAGTSKLEFHYASPSFRMPRFLRYRYKLEGVDRGWIDRGNQRVAQYTNLGPGRYRFLIGVSAPSLGQGWNATRPTALEIEIAPLLWQRGWFQAALVLLAGLLVVAFYRWRSRHLRRRALQLEAIVDQRTRDLREQTDRLMQADHDKSMLLAKLQEQSEAFERQALEDALTGLANRRSINEELARAFDRAMHAGTPLSFALLDLDHFKRINDTYSHLAGDHALVVVAGVLTAEAGASGTVARWGGEEFAVLFEGVGLDAARACCERLREAVERLDCSAFAPGWKMSISGGVVERTGLAYYEKLVSRADDLLYEAKREGRNRIRG</sequence>
<name>A0A516V313_9GAMM</name>
<gene>
    <name evidence="5" type="ORF">FNZ56_02975</name>
</gene>
<dbReference type="PANTHER" id="PTHR45138">
    <property type="entry name" value="REGULATORY COMPONENTS OF SENSORY TRANSDUCTION SYSTEM"/>
    <property type="match status" value="1"/>
</dbReference>
<dbReference type="GO" id="GO:0043709">
    <property type="term" value="P:cell adhesion involved in single-species biofilm formation"/>
    <property type="evidence" value="ECO:0007669"/>
    <property type="project" value="TreeGrafter"/>
</dbReference>
<accession>A0A516V313</accession>
<dbReference type="OrthoDB" id="176203at2"/>
<dbReference type="GO" id="GO:1902201">
    <property type="term" value="P:negative regulation of bacterial-type flagellum-dependent cell motility"/>
    <property type="evidence" value="ECO:0007669"/>
    <property type="project" value="TreeGrafter"/>
</dbReference>
<dbReference type="Pfam" id="PF00990">
    <property type="entry name" value="GGDEF"/>
    <property type="match status" value="1"/>
</dbReference>
<evidence type="ECO:0000313" key="5">
    <source>
        <dbReference type="EMBL" id="QDQ72912.1"/>
    </source>
</evidence>
<dbReference type="InterPro" id="IPR013783">
    <property type="entry name" value="Ig-like_fold"/>
</dbReference>
<keyword evidence="3" id="KW-0472">Membrane</keyword>